<feature type="domain" description="Spermatogenesis-associated protein 20-like TRX" evidence="1">
    <location>
        <begin position="43"/>
        <end position="204"/>
    </location>
</feature>
<dbReference type="SUPFAM" id="SSF52833">
    <property type="entry name" value="Thioredoxin-like"/>
    <property type="match status" value="1"/>
</dbReference>
<dbReference type="CDD" id="cd02955">
    <property type="entry name" value="SSP411"/>
    <property type="match status" value="1"/>
</dbReference>
<dbReference type="Proteomes" id="UP000298663">
    <property type="component" value="Unassembled WGS sequence"/>
</dbReference>
<comment type="caution">
    <text evidence="2">The sequence shown here is derived from an EMBL/GenBank/DDBJ whole genome shotgun (WGS) entry which is preliminary data.</text>
</comment>
<reference evidence="2 3" key="1">
    <citation type="journal article" date="2015" name="Genome Biol.">
        <title>Comparative genomics of Steinernema reveals deeply conserved gene regulatory networks.</title>
        <authorList>
            <person name="Dillman A.R."/>
            <person name="Macchietto M."/>
            <person name="Porter C.F."/>
            <person name="Rogers A."/>
            <person name="Williams B."/>
            <person name="Antoshechkin I."/>
            <person name="Lee M.M."/>
            <person name="Goodwin Z."/>
            <person name="Lu X."/>
            <person name="Lewis E.E."/>
            <person name="Goodrich-Blair H."/>
            <person name="Stock S.P."/>
            <person name="Adams B.J."/>
            <person name="Sternberg P.W."/>
            <person name="Mortazavi A."/>
        </authorList>
    </citation>
    <scope>NUCLEOTIDE SEQUENCE [LARGE SCALE GENOMIC DNA]</scope>
    <source>
        <strain evidence="2 3">ALL</strain>
    </source>
</reference>
<dbReference type="PANTHER" id="PTHR42899:SF1">
    <property type="entry name" value="SPERMATOGENESIS-ASSOCIATED PROTEIN 20"/>
    <property type="match status" value="1"/>
</dbReference>
<dbReference type="EMBL" id="AZBU02000001">
    <property type="protein sequence ID" value="TMS32184.1"/>
    <property type="molecule type" value="Genomic_DNA"/>
</dbReference>
<evidence type="ECO:0000313" key="2">
    <source>
        <dbReference type="EMBL" id="TMS32184.1"/>
    </source>
</evidence>
<dbReference type="OrthoDB" id="1923667at2759"/>
<dbReference type="Pfam" id="PF03190">
    <property type="entry name" value="Thioredox_DsbH"/>
    <property type="match status" value="1"/>
</dbReference>
<sequence>MIGAARRCFPLLATCARFRLHTKTPYLPSFCIVCREMSTAKHTNRLINERSPYLLQHSTNPVNWFPWGQEAFDKAKSKNCVILLSVGYSTCHWCHVMEYESFENEEIAEILNEHFVCIKVDREERPDVDKLYMAFIQAVTGSGGWPMNVFLTPDLQPITGGTYFPPNDNFGRTGFYSILKMIAEQWKDNQTDVKEQGRRLEQAMKRGLATKQSDIPTVENVFTGCYNSLESNYDEDRGGFGTAPKFPKCVDLDFLITLEPVRRAPSVENTLLKC</sequence>
<gene>
    <name evidence="2" type="ORF">L596_000060</name>
</gene>
<protein>
    <recommendedName>
        <fullName evidence="1">Spermatogenesis-associated protein 20-like TRX domain-containing protein</fullName>
    </recommendedName>
</protein>
<dbReference type="STRING" id="34508.A0A4U8UH22"/>
<dbReference type="InterPro" id="IPR024705">
    <property type="entry name" value="Ssp411"/>
</dbReference>
<evidence type="ECO:0000313" key="3">
    <source>
        <dbReference type="Proteomes" id="UP000298663"/>
    </source>
</evidence>
<proteinExistence type="predicted"/>
<evidence type="ECO:0000259" key="1">
    <source>
        <dbReference type="Pfam" id="PF03190"/>
    </source>
</evidence>
<dbReference type="InterPro" id="IPR036249">
    <property type="entry name" value="Thioredoxin-like_sf"/>
</dbReference>
<dbReference type="AlphaFoldDB" id="A0A4U8UH22"/>
<reference evidence="2 3" key="2">
    <citation type="journal article" date="2019" name="G3 (Bethesda)">
        <title>Hybrid Assembly of the Genome of the Entomopathogenic Nematode Steinernema carpocapsae Identifies the X-Chromosome.</title>
        <authorList>
            <person name="Serra L."/>
            <person name="Macchietto M."/>
            <person name="Macias-Munoz A."/>
            <person name="McGill C.J."/>
            <person name="Rodriguez I.M."/>
            <person name="Rodriguez B."/>
            <person name="Murad R."/>
            <person name="Mortazavi A."/>
        </authorList>
    </citation>
    <scope>NUCLEOTIDE SEQUENCE [LARGE SCALE GENOMIC DNA]</scope>
    <source>
        <strain evidence="2 3">ALL</strain>
    </source>
</reference>
<name>A0A4U8UH22_STECR</name>
<keyword evidence="3" id="KW-1185">Reference proteome</keyword>
<dbReference type="Gene3D" id="3.40.30.10">
    <property type="entry name" value="Glutaredoxin"/>
    <property type="match status" value="1"/>
</dbReference>
<dbReference type="InterPro" id="IPR004879">
    <property type="entry name" value="Ssp411-like_TRX"/>
</dbReference>
<dbReference type="PANTHER" id="PTHR42899">
    <property type="entry name" value="SPERMATOGENESIS-ASSOCIATED PROTEIN 20"/>
    <property type="match status" value="1"/>
</dbReference>
<accession>A0A4U8UH22</accession>
<organism evidence="2 3">
    <name type="scientific">Steinernema carpocapsae</name>
    <name type="common">Entomopathogenic nematode</name>
    <dbReference type="NCBI Taxonomy" id="34508"/>
    <lineage>
        <taxon>Eukaryota</taxon>
        <taxon>Metazoa</taxon>
        <taxon>Ecdysozoa</taxon>
        <taxon>Nematoda</taxon>
        <taxon>Chromadorea</taxon>
        <taxon>Rhabditida</taxon>
        <taxon>Tylenchina</taxon>
        <taxon>Panagrolaimomorpha</taxon>
        <taxon>Strongyloidoidea</taxon>
        <taxon>Steinernematidae</taxon>
        <taxon>Steinernema</taxon>
    </lineage>
</organism>